<feature type="transmembrane region" description="Helical" evidence="2">
    <location>
        <begin position="56"/>
        <end position="77"/>
    </location>
</feature>
<evidence type="ECO:0000313" key="3">
    <source>
        <dbReference type="EMBL" id="KAK8565654.1"/>
    </source>
</evidence>
<evidence type="ECO:0000256" key="1">
    <source>
        <dbReference type="SAM" id="MobiDB-lite"/>
    </source>
</evidence>
<comment type="caution">
    <text evidence="3">The sequence shown here is derived from an EMBL/GenBank/DDBJ whole genome shotgun (WGS) entry which is preliminary data.</text>
</comment>
<dbReference type="EMBL" id="JBBPBM010000010">
    <property type="protein sequence ID" value="KAK8565654.1"/>
    <property type="molecule type" value="Genomic_DNA"/>
</dbReference>
<protein>
    <submittedName>
        <fullName evidence="3">Uncharacterized protein</fullName>
    </submittedName>
</protein>
<dbReference type="PANTHER" id="PTHR35165:SF1">
    <property type="entry name" value="OS04G0577375 PROTEIN"/>
    <property type="match status" value="1"/>
</dbReference>
<dbReference type="PANTHER" id="PTHR35165">
    <property type="entry name" value="OS08G0113900 PROTEIN"/>
    <property type="match status" value="1"/>
</dbReference>
<accession>A0ABR2EWF8</accession>
<gene>
    <name evidence="3" type="ORF">V6N12_059209</name>
</gene>
<sequence length="107" mass="12125">MGSDKEKMSESNPTEGPRKIVKTYAACLWSFLVSLGGGLLLGWWEYEYHPENRQLWMVPFGLILFSTPLIIWFAIFVSDICSCTEDVTQSPADGENHEPDKVIKLLT</sequence>
<dbReference type="Proteomes" id="UP001472677">
    <property type="component" value="Unassembled WGS sequence"/>
</dbReference>
<reference evidence="3 4" key="1">
    <citation type="journal article" date="2024" name="G3 (Bethesda)">
        <title>Genome assembly of Hibiscus sabdariffa L. provides insights into metabolisms of medicinal natural products.</title>
        <authorList>
            <person name="Kim T."/>
        </authorList>
    </citation>
    <scope>NUCLEOTIDE SEQUENCE [LARGE SCALE GENOMIC DNA]</scope>
    <source>
        <strain evidence="3">TK-2024</strain>
        <tissue evidence="3">Old leaves</tissue>
    </source>
</reference>
<feature type="compositionally biased region" description="Basic and acidic residues" evidence="1">
    <location>
        <begin position="94"/>
        <end position="107"/>
    </location>
</feature>
<name>A0ABR2EWF8_9ROSI</name>
<proteinExistence type="predicted"/>
<organism evidence="3 4">
    <name type="scientific">Hibiscus sabdariffa</name>
    <name type="common">roselle</name>
    <dbReference type="NCBI Taxonomy" id="183260"/>
    <lineage>
        <taxon>Eukaryota</taxon>
        <taxon>Viridiplantae</taxon>
        <taxon>Streptophyta</taxon>
        <taxon>Embryophyta</taxon>
        <taxon>Tracheophyta</taxon>
        <taxon>Spermatophyta</taxon>
        <taxon>Magnoliopsida</taxon>
        <taxon>eudicotyledons</taxon>
        <taxon>Gunneridae</taxon>
        <taxon>Pentapetalae</taxon>
        <taxon>rosids</taxon>
        <taxon>malvids</taxon>
        <taxon>Malvales</taxon>
        <taxon>Malvaceae</taxon>
        <taxon>Malvoideae</taxon>
        <taxon>Hibiscus</taxon>
    </lineage>
</organism>
<dbReference type="InterPro" id="IPR032238">
    <property type="entry name" value="ATP-synth_Z"/>
</dbReference>
<feature type="region of interest" description="Disordered" evidence="1">
    <location>
        <begin position="87"/>
        <end position="107"/>
    </location>
</feature>
<keyword evidence="2" id="KW-0812">Transmembrane</keyword>
<keyword evidence="2" id="KW-1133">Transmembrane helix</keyword>
<keyword evidence="4" id="KW-1185">Reference proteome</keyword>
<evidence type="ECO:0000256" key="2">
    <source>
        <dbReference type="SAM" id="Phobius"/>
    </source>
</evidence>
<feature type="transmembrane region" description="Helical" evidence="2">
    <location>
        <begin position="21"/>
        <end position="44"/>
    </location>
</feature>
<evidence type="ECO:0000313" key="4">
    <source>
        <dbReference type="Proteomes" id="UP001472677"/>
    </source>
</evidence>
<keyword evidence="2" id="KW-0472">Membrane</keyword>
<dbReference type="Pfam" id="PF16594">
    <property type="entry name" value="ATP-synt_Z"/>
    <property type="match status" value="1"/>
</dbReference>